<gene>
    <name evidence="2" type="ORF">METZ01_LOCUS324546</name>
</gene>
<dbReference type="Pfam" id="PF08241">
    <property type="entry name" value="Methyltransf_11"/>
    <property type="match status" value="1"/>
</dbReference>
<dbReference type="InterPro" id="IPR013216">
    <property type="entry name" value="Methyltransf_11"/>
</dbReference>
<dbReference type="SUPFAM" id="SSF53335">
    <property type="entry name" value="S-adenosyl-L-methionine-dependent methyltransferases"/>
    <property type="match status" value="1"/>
</dbReference>
<organism evidence="2">
    <name type="scientific">marine metagenome</name>
    <dbReference type="NCBI Taxonomy" id="408172"/>
    <lineage>
        <taxon>unclassified sequences</taxon>
        <taxon>metagenomes</taxon>
        <taxon>ecological metagenomes</taxon>
    </lineage>
</organism>
<proteinExistence type="predicted"/>
<dbReference type="Gene3D" id="3.40.50.150">
    <property type="entry name" value="Vaccinia Virus protein VP39"/>
    <property type="match status" value="1"/>
</dbReference>
<evidence type="ECO:0000313" key="2">
    <source>
        <dbReference type="EMBL" id="SVC71692.1"/>
    </source>
</evidence>
<dbReference type="InterPro" id="IPR029063">
    <property type="entry name" value="SAM-dependent_MTases_sf"/>
</dbReference>
<dbReference type="EMBL" id="UINC01106791">
    <property type="protein sequence ID" value="SVC71692.1"/>
    <property type="molecule type" value="Genomic_DNA"/>
</dbReference>
<protein>
    <recommendedName>
        <fullName evidence="1">Methyltransferase type 11 domain-containing protein</fullName>
    </recommendedName>
</protein>
<accession>A0A382PIB5</accession>
<dbReference type="GO" id="GO:0008757">
    <property type="term" value="F:S-adenosylmethionine-dependent methyltransferase activity"/>
    <property type="evidence" value="ECO:0007669"/>
    <property type="project" value="InterPro"/>
</dbReference>
<reference evidence="2" key="1">
    <citation type="submission" date="2018-05" db="EMBL/GenBank/DDBJ databases">
        <authorList>
            <person name="Lanie J.A."/>
            <person name="Ng W.-L."/>
            <person name="Kazmierczak K.M."/>
            <person name="Andrzejewski T.M."/>
            <person name="Davidsen T.M."/>
            <person name="Wayne K.J."/>
            <person name="Tettelin H."/>
            <person name="Glass J.I."/>
            <person name="Rusch D."/>
            <person name="Podicherti R."/>
            <person name="Tsui H.-C.T."/>
            <person name="Winkler M.E."/>
        </authorList>
    </citation>
    <scope>NUCLEOTIDE SEQUENCE</scope>
</reference>
<sequence length="46" mass="5014">MLAAARGLAAAGDLQIEWLECSAEETGLPSESYDVVTAAQCWHWFD</sequence>
<feature type="non-terminal residue" evidence="2">
    <location>
        <position position="46"/>
    </location>
</feature>
<feature type="domain" description="Methyltransferase type 11" evidence="1">
    <location>
        <begin position="1"/>
        <end position="45"/>
    </location>
</feature>
<dbReference type="AlphaFoldDB" id="A0A382PIB5"/>
<name>A0A382PIB5_9ZZZZ</name>
<evidence type="ECO:0000259" key="1">
    <source>
        <dbReference type="Pfam" id="PF08241"/>
    </source>
</evidence>